<evidence type="ECO:0000313" key="2">
    <source>
        <dbReference type="Proteomes" id="UP001279734"/>
    </source>
</evidence>
<proteinExistence type="predicted"/>
<organism evidence="1 2">
    <name type="scientific">Nepenthes gracilis</name>
    <name type="common">Slender pitcher plant</name>
    <dbReference type="NCBI Taxonomy" id="150966"/>
    <lineage>
        <taxon>Eukaryota</taxon>
        <taxon>Viridiplantae</taxon>
        <taxon>Streptophyta</taxon>
        <taxon>Embryophyta</taxon>
        <taxon>Tracheophyta</taxon>
        <taxon>Spermatophyta</taxon>
        <taxon>Magnoliopsida</taxon>
        <taxon>eudicotyledons</taxon>
        <taxon>Gunneridae</taxon>
        <taxon>Pentapetalae</taxon>
        <taxon>Caryophyllales</taxon>
        <taxon>Nepenthaceae</taxon>
        <taxon>Nepenthes</taxon>
    </lineage>
</organism>
<reference evidence="1" key="1">
    <citation type="submission" date="2023-05" db="EMBL/GenBank/DDBJ databases">
        <title>Nepenthes gracilis genome sequencing.</title>
        <authorList>
            <person name="Fukushima K."/>
        </authorList>
    </citation>
    <scope>NUCLEOTIDE SEQUENCE</scope>
    <source>
        <strain evidence="1">SING2019-196</strain>
    </source>
</reference>
<gene>
    <name evidence="1" type="ORF">Nepgr_032950</name>
</gene>
<dbReference type="Proteomes" id="UP001279734">
    <property type="component" value="Unassembled WGS sequence"/>
</dbReference>
<name>A0AAD3Y670_NEPGR</name>
<keyword evidence="2" id="KW-1185">Reference proteome</keyword>
<sequence>MFDLSTTFLGEASNTIIKNSTEDISEAPAEHAKIKEEIRATEVPNSELPCPTVQVYVEKDISSEALEKATTEDNLEISNTSFVDQVKTWAEDHFEIAESLMSVVGEAIDESEVMVEANEAKEIVEAHEAEEVAAVVDVPQMSGRLEPKVQREKELPMRSPFLKVLSLVFLDPPP</sequence>
<evidence type="ECO:0000313" key="1">
    <source>
        <dbReference type="EMBL" id="GMH31107.1"/>
    </source>
</evidence>
<dbReference type="AlphaFoldDB" id="A0AAD3Y670"/>
<dbReference type="EMBL" id="BSYO01000039">
    <property type="protein sequence ID" value="GMH31107.1"/>
    <property type="molecule type" value="Genomic_DNA"/>
</dbReference>
<accession>A0AAD3Y670</accession>
<comment type="caution">
    <text evidence="1">The sequence shown here is derived from an EMBL/GenBank/DDBJ whole genome shotgun (WGS) entry which is preliminary data.</text>
</comment>
<protein>
    <submittedName>
        <fullName evidence="1">Uncharacterized protein</fullName>
    </submittedName>
</protein>